<dbReference type="RefSeq" id="WP_278309026.1">
    <property type="nucleotide sequence ID" value="NZ_FSRH01000001.1"/>
</dbReference>
<proteinExistence type="predicted"/>
<protein>
    <submittedName>
        <fullName evidence="1">Uncharacterized protein</fullName>
    </submittedName>
</protein>
<dbReference type="AlphaFoldDB" id="A0A069RHZ0"/>
<dbReference type="Proteomes" id="UP000027946">
    <property type="component" value="Unassembled WGS sequence"/>
</dbReference>
<comment type="caution">
    <text evidence="1">The sequence shown here is derived from an EMBL/GenBank/DDBJ whole genome shotgun (WGS) entry which is preliminary data.</text>
</comment>
<organism evidence="1 2">
    <name type="scientific">Peptoclostridium litorale DSM 5388</name>
    <dbReference type="NCBI Taxonomy" id="1121324"/>
    <lineage>
        <taxon>Bacteria</taxon>
        <taxon>Bacillati</taxon>
        <taxon>Bacillota</taxon>
        <taxon>Clostridia</taxon>
        <taxon>Peptostreptococcales</taxon>
        <taxon>Peptoclostridiaceae</taxon>
        <taxon>Peptoclostridium</taxon>
    </lineage>
</organism>
<dbReference type="EMBL" id="JJMM01000002">
    <property type="protein sequence ID" value="KDR96428.1"/>
    <property type="molecule type" value="Genomic_DNA"/>
</dbReference>
<evidence type="ECO:0000313" key="1">
    <source>
        <dbReference type="EMBL" id="KDR96428.1"/>
    </source>
</evidence>
<reference evidence="1 2" key="1">
    <citation type="submission" date="2014-03" db="EMBL/GenBank/DDBJ databases">
        <title>Genome sequence of Clostridium litorale W6, DSM 5388.</title>
        <authorList>
            <person name="Poehlein A."/>
            <person name="Jagirdar A."/>
            <person name="Khonsari B."/>
            <person name="Chibani C.M."/>
            <person name="Gutierrez Gutierrez D.A."/>
            <person name="Davydova E."/>
            <person name="Alghaithi H.S."/>
            <person name="Nair K.P."/>
            <person name="Dhamotharan K."/>
            <person name="Chandran L."/>
            <person name="G W."/>
            <person name="Daniel R."/>
        </authorList>
    </citation>
    <scope>NUCLEOTIDE SEQUENCE [LARGE SCALE GENOMIC DNA]</scope>
    <source>
        <strain evidence="1 2">W6</strain>
    </source>
</reference>
<dbReference type="STRING" id="1121324.CLIT_2c00340"/>
<name>A0A069RHZ0_PEPLI</name>
<gene>
    <name evidence="1" type="ORF">CLIT_2c00340</name>
</gene>
<sequence length="44" mass="5148">MIRIACWIKVENVIMADGEKNPTDKSAEEYPDGYYMDVFNVDEF</sequence>
<keyword evidence="2" id="KW-1185">Reference proteome</keyword>
<accession>A0A069RHZ0</accession>
<evidence type="ECO:0000313" key="2">
    <source>
        <dbReference type="Proteomes" id="UP000027946"/>
    </source>
</evidence>